<proteinExistence type="predicted"/>
<reference evidence="1 2" key="1">
    <citation type="journal article" date="2012" name="J. Bacteriol.">
        <title>Genome Sequence of the Protease-Producing Bacterium Rheinheimera nanhaiensis E407-8T, Isolated from Deep-Sea Sediment of the South China Sea.</title>
        <authorList>
            <person name="Zhang X.-Y."/>
            <person name="Zhang Y.-J."/>
            <person name="Qin Q.-L."/>
            <person name="Xie B.-B."/>
            <person name="Chen X.-L."/>
            <person name="Zhou B.-C."/>
            <person name="Zhang Y.-Z."/>
        </authorList>
    </citation>
    <scope>NUCLEOTIDE SEQUENCE [LARGE SCALE GENOMIC DNA]</scope>
    <source>
        <strain evidence="1 2">E407-8</strain>
    </source>
</reference>
<dbReference type="InterPro" id="IPR038225">
    <property type="entry name" value="TagF_sf"/>
</dbReference>
<dbReference type="STRING" id="562729.RNAN_2022"/>
<keyword evidence="2" id="KW-1185">Reference proteome</keyword>
<accession>I1DYA4</accession>
<dbReference type="Pfam" id="PF09867">
    <property type="entry name" value="TagF_N"/>
    <property type="match status" value="1"/>
</dbReference>
<gene>
    <name evidence="1" type="primary">impM</name>
    <name evidence="1" type="ORF">RNAN_2022</name>
</gene>
<dbReference type="Proteomes" id="UP000004374">
    <property type="component" value="Unassembled WGS sequence"/>
</dbReference>
<evidence type="ECO:0000313" key="1">
    <source>
        <dbReference type="EMBL" id="GAB59032.1"/>
    </source>
</evidence>
<evidence type="ECO:0000313" key="2">
    <source>
        <dbReference type="Proteomes" id="UP000004374"/>
    </source>
</evidence>
<dbReference type="PIRSF" id="PIRSF029287">
    <property type="entry name" value="UCP029287"/>
    <property type="match status" value="1"/>
</dbReference>
<dbReference type="RefSeq" id="WP_008221278.1">
    <property type="nucleotide sequence ID" value="NZ_BAFK01000010.1"/>
</dbReference>
<dbReference type="AlphaFoldDB" id="I1DYA4"/>
<name>I1DYA4_9GAMM</name>
<dbReference type="NCBIfam" id="TIGR03373">
    <property type="entry name" value="VI_minor_4"/>
    <property type="match status" value="1"/>
</dbReference>
<protein>
    <submittedName>
        <fullName evidence="1">Type VI secretion system protein ImpM</fullName>
    </submittedName>
</protein>
<dbReference type="InterPro" id="IPR017748">
    <property type="entry name" value="TagF"/>
</dbReference>
<organism evidence="1 2">
    <name type="scientific">Rheinheimera nanhaiensis E407-8</name>
    <dbReference type="NCBI Taxonomy" id="562729"/>
    <lineage>
        <taxon>Bacteria</taxon>
        <taxon>Pseudomonadati</taxon>
        <taxon>Pseudomonadota</taxon>
        <taxon>Gammaproteobacteria</taxon>
        <taxon>Chromatiales</taxon>
        <taxon>Chromatiaceae</taxon>
        <taxon>Rheinheimera</taxon>
    </lineage>
</organism>
<sequence length="243" mass="26919">MSGQSVNLIGMCGKIASRGDFVAQNLSTAFIDSWQEWLQAVLAVSREQLGTAWLDTYLTSPVWHFALSAGVCGEEAMCGTLMPSVDQVGRHFPFTLARRLQGTPVSARLNDSWAQALQEQILQTLEDDFVFEPWLAALLTADISWPVSEALTTPAMPPAQGRSAWVLTANNPLQAEQLLHHSYRQQFGRYCIWWTDGSPLVEPCTLITQGLPQVSQFGAMLDGQWQRGHWQQAQILSNGTDSK</sequence>
<dbReference type="EMBL" id="BAFK01000010">
    <property type="protein sequence ID" value="GAB59032.1"/>
    <property type="molecule type" value="Genomic_DNA"/>
</dbReference>
<comment type="caution">
    <text evidence="1">The sequence shown here is derived from an EMBL/GenBank/DDBJ whole genome shotgun (WGS) entry which is preliminary data.</text>
</comment>
<dbReference type="Gene3D" id="3.40.1730.10">
    <property type="entry name" value="pa0076 domain"/>
    <property type="match status" value="1"/>
</dbReference>